<feature type="region of interest" description="Disordered" evidence="1">
    <location>
        <begin position="658"/>
        <end position="678"/>
    </location>
</feature>
<feature type="region of interest" description="Disordered" evidence="1">
    <location>
        <begin position="1"/>
        <end position="91"/>
    </location>
</feature>
<proteinExistence type="predicted"/>
<gene>
    <name evidence="2" type="ORF">CI238_08876</name>
</gene>
<dbReference type="AlphaFoldDB" id="A0A166QP22"/>
<feature type="compositionally biased region" description="Polar residues" evidence="1">
    <location>
        <begin position="8"/>
        <end position="32"/>
    </location>
</feature>
<protein>
    <submittedName>
        <fullName evidence="2">Uncharacterized protein</fullName>
    </submittedName>
</protein>
<dbReference type="Proteomes" id="UP000076584">
    <property type="component" value="Unassembled WGS sequence"/>
</dbReference>
<evidence type="ECO:0000313" key="3">
    <source>
        <dbReference type="Proteomes" id="UP000076584"/>
    </source>
</evidence>
<evidence type="ECO:0000313" key="2">
    <source>
        <dbReference type="EMBL" id="KZL68175.1"/>
    </source>
</evidence>
<keyword evidence="3" id="KW-1185">Reference proteome</keyword>
<name>A0A166QP22_COLIC</name>
<organism evidence="2 3">
    <name type="scientific">Colletotrichum incanum</name>
    <name type="common">Soybean anthracnose fungus</name>
    <dbReference type="NCBI Taxonomy" id="1573173"/>
    <lineage>
        <taxon>Eukaryota</taxon>
        <taxon>Fungi</taxon>
        <taxon>Dikarya</taxon>
        <taxon>Ascomycota</taxon>
        <taxon>Pezizomycotina</taxon>
        <taxon>Sordariomycetes</taxon>
        <taxon>Hypocreomycetidae</taxon>
        <taxon>Glomerellales</taxon>
        <taxon>Glomerellaceae</taxon>
        <taxon>Colletotrichum</taxon>
        <taxon>Colletotrichum spaethianum species complex</taxon>
    </lineage>
</organism>
<comment type="caution">
    <text evidence="2">The sequence shown here is derived from an EMBL/GenBank/DDBJ whole genome shotgun (WGS) entry which is preliminary data.</text>
</comment>
<sequence length="1023" mass="110554">MTTERAKTVQISSAVSSSGFPSTSESDISFLSSALPEPPGPILSPSSDTRTSPGPVIPTRSINTTSSSMSPTPTAIESSGTKWRIPTGDPLRLTSEPPTITILPPSAFLLTLSGIKLTTPHYITTTSPGGNDPTVVPVIFPFKGPPLLCFGCYIHFPPNVAIKLPQFCIRLFGLKIGKYDKEEKDDKKSSKTKSTSSASSTSSCTITVTATLQTVFCSITRSIDDGTATRIAANTTCLTSAYTAITGCSVVNSIATVTTTRTFDPRPSVPICGPECGSEVCPAFGPESAGVSVPQIVEVRSADMLEDMPEPADPKIEIPWPADVSELVGANIAMRGDPHRGEWVDPSDYHQGYFNFMKEEFRYMRGRKPTLPGRNYYNPNLVPDGPSIQDQEEKLVTVRSNWVTFGDKVETLGIEGLTGCTVVLVVSHKGAWMGKFYEATMMDNELFENALYQWRFGAEEEDEISNIELTTLGTTQSVGNSAPCSSLLVYEDGTGTPMAHWSRPRRHNYNGNVGELLYYDQVGRIADDLKEAIPHVSTVAVDYPPQLLTHAEMMMRNQGNMGEAVWSVVLLTRIRDTPRGKVMLQYQPAKTCNDQAAMRWWVDALPMLGDRSPNLKIFSDTDAAIAARRQACPIKSNPASSIGLLSLVSLLLSRSAEQGMPGAPTAPGASGDGMQPPPTDLLSLNKTKGLATWNNSMTTELRGHGGGKWMFPTSLPASDGSTASVLWDNINTIALSGSLTAGLLSTASRPLNGTMDSLPGKNSTTQTSDLATLETTTTATSLTSTGMINETSRIETPSVEIHPIQSDKKTTPSIHTTIYVTAPSTPVVSLTSVSSSTTTVKRITVTASVQKSVVRTVTIFTSTVIVPAVPTTHKPPVMRPKDPPRPGGPSRLKKSEAVYIMHEEVLGAGSEATASGEMWVMLPVKVDSTIKHCEVDQVGWKSTSYWRDRSWPPNLDAKNGKEAFGRKKCKYKAKQAGFGAFSCEGITEFICFMDPDYDKTFNCEAGLDYRTYKPRMRCVFPGN</sequence>
<dbReference type="EMBL" id="LFIW01002512">
    <property type="protein sequence ID" value="KZL68175.1"/>
    <property type="molecule type" value="Genomic_DNA"/>
</dbReference>
<dbReference type="STRING" id="1573173.A0A166QP22"/>
<evidence type="ECO:0000256" key="1">
    <source>
        <dbReference type="SAM" id="MobiDB-lite"/>
    </source>
</evidence>
<feature type="region of interest" description="Disordered" evidence="1">
    <location>
        <begin position="872"/>
        <end position="892"/>
    </location>
</feature>
<accession>A0A166QP22</accession>
<feature type="compositionally biased region" description="Low complexity" evidence="1">
    <location>
        <begin position="59"/>
        <end position="74"/>
    </location>
</feature>
<reference evidence="2 3" key="1">
    <citation type="submission" date="2015-06" db="EMBL/GenBank/DDBJ databases">
        <title>Survival trade-offs in plant roots during colonization by closely related pathogenic and mutualistic fungi.</title>
        <authorList>
            <person name="Hacquard S."/>
            <person name="Kracher B."/>
            <person name="Hiruma K."/>
            <person name="Weinman A."/>
            <person name="Muench P."/>
            <person name="Garrido Oter R."/>
            <person name="Ver Loren van Themaat E."/>
            <person name="Dallerey J.-F."/>
            <person name="Damm U."/>
            <person name="Henrissat B."/>
            <person name="Lespinet O."/>
            <person name="Thon M."/>
            <person name="Kemen E."/>
            <person name="McHardy A.C."/>
            <person name="Schulze-Lefert P."/>
            <person name="O'Connell R.J."/>
        </authorList>
    </citation>
    <scope>NUCLEOTIDE SEQUENCE [LARGE SCALE GENOMIC DNA]</scope>
    <source>
        <strain evidence="2 3">MAFF 238704</strain>
    </source>
</reference>